<gene>
    <name evidence="2" type="ORF">NCTC11545_02231</name>
</gene>
<sequence length="248" mass="28980">MLSTDILIRTMKRLLFIFTLLFCSYVVKAQENAQAYNQVIKTLGIPKNKIDKDLYTEKVLPYDTHKLVMVFPIRKGNDENEATFDLYVVVYDFLQQRITQSYKGIDEYYSDAVELQELSIDTAKFILTEGIRAFGIRAFYKNGSKVNPYSEETFSLFLPENTSLKKILHQYQLSTYNGEWSYNCEGSWSDESNSMFIMDSKKTNGYFNIKDKQTFIKKATDKNCDDKVVEKSTKTVFLKYNGKEYKEE</sequence>
<dbReference type="AlphaFoldDB" id="A0A2X2T3E8"/>
<feature type="signal peptide" evidence="1">
    <location>
        <begin position="1"/>
        <end position="29"/>
    </location>
</feature>
<protein>
    <submittedName>
        <fullName evidence="2">Uncharacterized protein</fullName>
    </submittedName>
</protein>
<feature type="chain" id="PRO_5015911180" evidence="1">
    <location>
        <begin position="30"/>
        <end position="248"/>
    </location>
</feature>
<keyword evidence="1" id="KW-0732">Signal</keyword>
<dbReference type="EMBL" id="UAVS01000009">
    <property type="protein sequence ID" value="SQA95023.1"/>
    <property type="molecule type" value="Genomic_DNA"/>
</dbReference>
<name>A0A2X2T3E8_CAPOC</name>
<accession>A0A2X2T3E8</accession>
<evidence type="ECO:0000313" key="3">
    <source>
        <dbReference type="Proteomes" id="UP000250169"/>
    </source>
</evidence>
<proteinExistence type="predicted"/>
<organism evidence="2 3">
    <name type="scientific">Capnocytophaga ochracea</name>
    <dbReference type="NCBI Taxonomy" id="1018"/>
    <lineage>
        <taxon>Bacteria</taxon>
        <taxon>Pseudomonadati</taxon>
        <taxon>Bacteroidota</taxon>
        <taxon>Flavobacteriia</taxon>
        <taxon>Flavobacteriales</taxon>
        <taxon>Flavobacteriaceae</taxon>
        <taxon>Capnocytophaga</taxon>
    </lineage>
</organism>
<evidence type="ECO:0000313" key="2">
    <source>
        <dbReference type="EMBL" id="SQA95023.1"/>
    </source>
</evidence>
<dbReference type="Proteomes" id="UP000250169">
    <property type="component" value="Unassembled WGS sequence"/>
</dbReference>
<evidence type="ECO:0000256" key="1">
    <source>
        <dbReference type="SAM" id="SignalP"/>
    </source>
</evidence>
<reference evidence="2 3" key="1">
    <citation type="submission" date="2018-06" db="EMBL/GenBank/DDBJ databases">
        <authorList>
            <consortium name="Pathogen Informatics"/>
            <person name="Doyle S."/>
        </authorList>
    </citation>
    <scope>NUCLEOTIDE SEQUENCE [LARGE SCALE GENOMIC DNA]</scope>
    <source>
        <strain evidence="2 3">NCTC11545</strain>
    </source>
</reference>